<proteinExistence type="inferred from homology"/>
<evidence type="ECO:0000256" key="5">
    <source>
        <dbReference type="RuleBase" id="RU362066"/>
    </source>
</evidence>
<dbReference type="Pfam" id="PF02465">
    <property type="entry name" value="FliD_N"/>
    <property type="match status" value="1"/>
</dbReference>
<dbReference type="RefSeq" id="WP_106024054.1">
    <property type="nucleotide sequence ID" value="NZ_PVXN01000011.1"/>
</dbReference>
<feature type="region of interest" description="Disordered" evidence="6">
    <location>
        <begin position="1"/>
        <end position="20"/>
    </location>
</feature>
<evidence type="ECO:0000256" key="3">
    <source>
        <dbReference type="ARBA" id="ARBA00023054"/>
    </source>
</evidence>
<evidence type="ECO:0000313" key="9">
    <source>
        <dbReference type="EMBL" id="PRR75378.1"/>
    </source>
</evidence>
<evidence type="ECO:0000256" key="4">
    <source>
        <dbReference type="ARBA" id="ARBA00023143"/>
    </source>
</evidence>
<dbReference type="GO" id="GO:0071973">
    <property type="term" value="P:bacterial-type flagellum-dependent cell motility"/>
    <property type="evidence" value="ECO:0007669"/>
    <property type="project" value="TreeGrafter"/>
</dbReference>
<feature type="coiled-coil region" evidence="5">
    <location>
        <begin position="487"/>
        <end position="514"/>
    </location>
</feature>
<comment type="subunit">
    <text evidence="2 5">Homopentamer.</text>
</comment>
<sequence length="543" mass="60035">MSSISSVSSTSSSNRITGLATGMDTDSMVKSMLSTEQSKIDKTYKEKQKLEWQQEAYVDIIKDLKEFQDDYLSISASNDTNMMKSASYSGTKATSGDENVLTATTYAGAITGVYKVKVDQVAEAAKMQSNAFTIKDPNGKDINATTATKLSDLGIEASEITIEVKGKTFKIDVNKTEDENGAKTETLSDLINNFRNAKADDNSSDVLGNYITVNYSELTGKLTIQTRDTGADAKLSITGTAANELGITTGAVYGQNAKVYIKSPGESDFTLVERSSNSFTIDNIQYNLIAISEVIDTNPINPEDGLKETTITVKADATETVERFKKFVEKYNKLVDKINGKLTEKKNYNYEPLTKAQEEEMEDDDIEKWNEKAKQGILRGDLQLTSILNGMREIFYSAVEGAGISITDIGISTYQATDGKLKIDEDKLKTALETRGDQVQKLFTQSSTDKNKKGILQKIDDLLDTYVGSSGSLIQKAGYTNTRWATSNTLYKNIQAKEEAIQELQNKYYTKQENYYKMFASLETAMNQLNSQANWLYSQLGMS</sequence>
<organism evidence="9 10">
    <name type="scientific">Clostridium thermopalmarium DSM 5974</name>
    <dbReference type="NCBI Taxonomy" id="1121340"/>
    <lineage>
        <taxon>Bacteria</taxon>
        <taxon>Bacillati</taxon>
        <taxon>Bacillota</taxon>
        <taxon>Clostridia</taxon>
        <taxon>Eubacteriales</taxon>
        <taxon>Clostridiaceae</taxon>
        <taxon>Clostridium</taxon>
    </lineage>
</organism>
<dbReference type="GO" id="GO:0009421">
    <property type="term" value="C:bacterial-type flagellum filament cap"/>
    <property type="evidence" value="ECO:0007669"/>
    <property type="project" value="InterPro"/>
</dbReference>
<keyword evidence="9" id="KW-0966">Cell projection</keyword>
<keyword evidence="4 5" id="KW-0975">Bacterial flagellum</keyword>
<dbReference type="PANTHER" id="PTHR30288">
    <property type="entry name" value="FLAGELLAR CAP/ASSEMBLY PROTEIN FLID"/>
    <property type="match status" value="1"/>
</dbReference>
<feature type="compositionally biased region" description="Low complexity" evidence="6">
    <location>
        <begin position="1"/>
        <end position="13"/>
    </location>
</feature>
<gene>
    <name evidence="9" type="primary">fliD</name>
    <name evidence="9" type="ORF">CPAL_05670</name>
</gene>
<comment type="caution">
    <text evidence="9">The sequence shown here is derived from an EMBL/GenBank/DDBJ whole genome shotgun (WGS) entry which is preliminary data.</text>
</comment>
<evidence type="ECO:0000259" key="7">
    <source>
        <dbReference type="Pfam" id="PF02465"/>
    </source>
</evidence>
<dbReference type="InterPro" id="IPR003481">
    <property type="entry name" value="FliD_N"/>
</dbReference>
<dbReference type="OrthoDB" id="9776025at2"/>
<dbReference type="InterPro" id="IPR040026">
    <property type="entry name" value="FliD"/>
</dbReference>
<comment type="similarity">
    <text evidence="1 5">Belongs to the FliD family.</text>
</comment>
<dbReference type="Proteomes" id="UP000239614">
    <property type="component" value="Unassembled WGS sequence"/>
</dbReference>
<feature type="domain" description="Flagellar hook-associated protein 2 C-terminal" evidence="8">
    <location>
        <begin position="254"/>
        <end position="531"/>
    </location>
</feature>
<dbReference type="GO" id="GO:0007155">
    <property type="term" value="P:cell adhesion"/>
    <property type="evidence" value="ECO:0007669"/>
    <property type="project" value="InterPro"/>
</dbReference>
<keyword evidence="10" id="KW-1185">Reference proteome</keyword>
<dbReference type="GO" id="GO:0005576">
    <property type="term" value="C:extracellular region"/>
    <property type="evidence" value="ECO:0007669"/>
    <property type="project" value="UniProtKB-SubCell"/>
</dbReference>
<dbReference type="AlphaFoldDB" id="A0A2T0AX46"/>
<keyword evidence="3 5" id="KW-0175">Coiled coil</keyword>
<evidence type="ECO:0000259" key="8">
    <source>
        <dbReference type="Pfam" id="PF07195"/>
    </source>
</evidence>
<comment type="subcellular location">
    <subcellularLocation>
        <location evidence="5">Secreted</location>
    </subcellularLocation>
    <subcellularLocation>
        <location evidence="5">Bacterial flagellum</location>
    </subcellularLocation>
</comment>
<protein>
    <recommendedName>
        <fullName evidence="5">Flagellar hook-associated protein 2</fullName>
        <shortName evidence="5">HAP2</shortName>
    </recommendedName>
    <alternativeName>
        <fullName evidence="5">Flagellar cap protein</fullName>
    </alternativeName>
</protein>
<dbReference type="InterPro" id="IPR010809">
    <property type="entry name" value="FliD_C"/>
</dbReference>
<dbReference type="GO" id="GO:0009424">
    <property type="term" value="C:bacterial-type flagellum hook"/>
    <property type="evidence" value="ECO:0007669"/>
    <property type="project" value="UniProtKB-UniRule"/>
</dbReference>
<keyword evidence="9" id="KW-0282">Flagellum</keyword>
<keyword evidence="5" id="KW-0964">Secreted</keyword>
<feature type="domain" description="Flagellar hook-associated protein 2 N-terminal" evidence="7">
    <location>
        <begin position="21"/>
        <end position="124"/>
    </location>
</feature>
<evidence type="ECO:0000256" key="2">
    <source>
        <dbReference type="ARBA" id="ARBA00011255"/>
    </source>
</evidence>
<keyword evidence="9" id="KW-0969">Cilium</keyword>
<dbReference type="Pfam" id="PF07195">
    <property type="entry name" value="FliD_C"/>
    <property type="match status" value="1"/>
</dbReference>
<reference evidence="9 10" key="1">
    <citation type="submission" date="2018-03" db="EMBL/GenBank/DDBJ databases">
        <title>Genome sequence of Clostridium thermopalmarium DSM 5974.</title>
        <authorList>
            <person name="Poehlein A."/>
            <person name="Daniel R."/>
        </authorList>
    </citation>
    <scope>NUCLEOTIDE SEQUENCE [LARGE SCALE GENOMIC DNA]</scope>
    <source>
        <strain evidence="9 10">DSM 5974</strain>
    </source>
</reference>
<evidence type="ECO:0000256" key="6">
    <source>
        <dbReference type="SAM" id="MobiDB-lite"/>
    </source>
</evidence>
<evidence type="ECO:0000313" key="10">
    <source>
        <dbReference type="Proteomes" id="UP000239614"/>
    </source>
</evidence>
<accession>A0A2T0AX46</accession>
<name>A0A2T0AX46_9CLOT</name>
<dbReference type="PANTHER" id="PTHR30288:SF0">
    <property type="entry name" value="FLAGELLAR HOOK-ASSOCIATED PROTEIN 2"/>
    <property type="match status" value="1"/>
</dbReference>
<evidence type="ECO:0000256" key="1">
    <source>
        <dbReference type="ARBA" id="ARBA00009764"/>
    </source>
</evidence>
<comment type="function">
    <text evidence="5">Required for morphogenesis and for the elongation of the flagellar filament by facilitating polymerization of the flagellin monomers at the tip of growing filament. Forms a capping structure, which prevents flagellin subunits (transported through the central channel of the flagellum) from leaking out without polymerization at the distal end.</text>
</comment>
<dbReference type="EMBL" id="PVXN01000011">
    <property type="protein sequence ID" value="PRR75378.1"/>
    <property type="molecule type" value="Genomic_DNA"/>
</dbReference>